<proteinExistence type="predicted"/>
<organism evidence="1 2">
    <name type="scientific">Actinoallomurus iriomotensis</name>
    <dbReference type="NCBI Taxonomy" id="478107"/>
    <lineage>
        <taxon>Bacteria</taxon>
        <taxon>Bacillati</taxon>
        <taxon>Actinomycetota</taxon>
        <taxon>Actinomycetes</taxon>
        <taxon>Streptosporangiales</taxon>
        <taxon>Thermomonosporaceae</taxon>
        <taxon>Actinoallomurus</taxon>
    </lineage>
</organism>
<gene>
    <name evidence="1" type="ORF">Airi02_079290</name>
</gene>
<dbReference type="AlphaFoldDB" id="A0A9W6S7X9"/>
<dbReference type="EMBL" id="BSTK01000015">
    <property type="protein sequence ID" value="GLY90000.1"/>
    <property type="molecule type" value="Genomic_DNA"/>
</dbReference>
<keyword evidence="2" id="KW-1185">Reference proteome</keyword>
<comment type="caution">
    <text evidence="1">The sequence shown here is derived from an EMBL/GenBank/DDBJ whole genome shotgun (WGS) entry which is preliminary data.</text>
</comment>
<sequence length="79" mass="8199">MTFAPECGDLLTGLGVGELGGEPTRLLHRLPDRTKEAGNLPAGTHVVKDGTAACGNGRKCRCDTPPVAGEPRVTCDNKV</sequence>
<accession>A0A9W6S7X9</accession>
<protein>
    <submittedName>
        <fullName evidence="1">Uncharacterized protein</fullName>
    </submittedName>
</protein>
<evidence type="ECO:0000313" key="2">
    <source>
        <dbReference type="Proteomes" id="UP001165074"/>
    </source>
</evidence>
<dbReference type="Proteomes" id="UP001165074">
    <property type="component" value="Unassembled WGS sequence"/>
</dbReference>
<name>A0A9W6S7X9_9ACTN</name>
<evidence type="ECO:0000313" key="1">
    <source>
        <dbReference type="EMBL" id="GLY90000.1"/>
    </source>
</evidence>
<reference evidence="1" key="1">
    <citation type="submission" date="2023-03" db="EMBL/GenBank/DDBJ databases">
        <title>Actinoallomurus iriomotensis NBRC 103684.</title>
        <authorList>
            <person name="Ichikawa N."/>
            <person name="Sato H."/>
            <person name="Tonouchi N."/>
        </authorList>
    </citation>
    <scope>NUCLEOTIDE SEQUENCE</scope>
    <source>
        <strain evidence="1">NBRC 103684</strain>
    </source>
</reference>